<dbReference type="InterPro" id="IPR036282">
    <property type="entry name" value="Glutathione-S-Trfase_C_sf"/>
</dbReference>
<name>A0A8H2XC30_9AGAM</name>
<dbReference type="InterPro" id="IPR036249">
    <property type="entry name" value="Thioredoxin-like_sf"/>
</dbReference>
<proteinExistence type="predicted"/>
<organism evidence="1 2">
    <name type="scientific">Rhizoctonia solani</name>
    <dbReference type="NCBI Taxonomy" id="456999"/>
    <lineage>
        <taxon>Eukaryota</taxon>
        <taxon>Fungi</taxon>
        <taxon>Dikarya</taxon>
        <taxon>Basidiomycota</taxon>
        <taxon>Agaricomycotina</taxon>
        <taxon>Agaricomycetes</taxon>
        <taxon>Cantharellales</taxon>
        <taxon>Ceratobasidiaceae</taxon>
        <taxon>Rhizoctonia</taxon>
    </lineage>
</organism>
<dbReference type="SUPFAM" id="SSF47616">
    <property type="entry name" value="GST C-terminal domain-like"/>
    <property type="match status" value="1"/>
</dbReference>
<gene>
    <name evidence="1" type="ORF">RDB_LOCUS13604</name>
</gene>
<dbReference type="Proteomes" id="UP000663861">
    <property type="component" value="Unassembled WGS sequence"/>
</dbReference>
<sequence length="299" mass="34139">MSAGDSIKPYILFHAPGVGSTFPLALLRVFGVPHEVVPSFPPLLLQKALLRVFDVLHEVVACNYEETTVRKGPNYARLVEANPLAQFPTLITPEGYVMTEMVGIGLYLHDRFAKGTAWDIHTLSPTQQAAFYRWFIFIPANVYPLLTIIEFPSRDIHTLSPTQQAAFYRWFIFIPANVYPLLTIIEFPSRFLSIPSEFSADAKQVESFVKAGTSAKWEELWKMIEREMTGELKAGTFLLGTEHPTLLDILLSLVAHYTPHPRYSWFREHCPKLHKNVAETLQTDIIKDVFRENELDDFL</sequence>
<reference evidence="1" key="1">
    <citation type="submission" date="2021-01" db="EMBL/GenBank/DDBJ databases">
        <authorList>
            <person name="Kaushik A."/>
        </authorList>
    </citation>
    <scope>NUCLEOTIDE SEQUENCE</scope>
    <source>
        <strain evidence="1">AG4-RS23</strain>
    </source>
</reference>
<protein>
    <recommendedName>
        <fullName evidence="3">Glutathione S-transferase</fullName>
    </recommendedName>
</protein>
<dbReference type="AlphaFoldDB" id="A0A8H2XC30"/>
<dbReference type="Gene3D" id="1.20.1050.10">
    <property type="match status" value="1"/>
</dbReference>
<evidence type="ECO:0000313" key="1">
    <source>
        <dbReference type="EMBL" id="CAE6421388.1"/>
    </source>
</evidence>
<dbReference type="SUPFAM" id="SSF52833">
    <property type="entry name" value="Thioredoxin-like"/>
    <property type="match status" value="1"/>
</dbReference>
<accession>A0A8H2XC30</accession>
<comment type="caution">
    <text evidence="1">The sequence shown here is derived from an EMBL/GenBank/DDBJ whole genome shotgun (WGS) entry which is preliminary data.</text>
</comment>
<dbReference type="Gene3D" id="3.40.30.10">
    <property type="entry name" value="Glutaredoxin"/>
    <property type="match status" value="1"/>
</dbReference>
<dbReference type="EMBL" id="CAJMWY010000197">
    <property type="protein sequence ID" value="CAE6421388.1"/>
    <property type="molecule type" value="Genomic_DNA"/>
</dbReference>
<evidence type="ECO:0008006" key="3">
    <source>
        <dbReference type="Google" id="ProtNLM"/>
    </source>
</evidence>
<evidence type="ECO:0000313" key="2">
    <source>
        <dbReference type="Proteomes" id="UP000663861"/>
    </source>
</evidence>